<evidence type="ECO:0000313" key="3">
    <source>
        <dbReference type="Proteomes" id="UP000299290"/>
    </source>
</evidence>
<dbReference type="GO" id="GO:0003723">
    <property type="term" value="F:RNA binding"/>
    <property type="evidence" value="ECO:0007669"/>
    <property type="project" value="InterPro"/>
</dbReference>
<reference evidence="2 3" key="1">
    <citation type="journal article" date="2020" name="Int. J. Syst. Evol. Microbiol.">
        <title>Reclassification of Streptomyces castelarensis and Streptomyces sporoclivatus as later heterotypic synonyms of Streptomyces antimycoticus.</title>
        <authorList>
            <person name="Komaki H."/>
            <person name="Tamura T."/>
        </authorList>
    </citation>
    <scope>NUCLEOTIDE SEQUENCE [LARGE SCALE GENOMIC DNA]</scope>
    <source>
        <strain evidence="2 3">NBRC 12839</strain>
    </source>
</reference>
<evidence type="ECO:0000259" key="1">
    <source>
        <dbReference type="PROSITE" id="PS50921"/>
    </source>
</evidence>
<dbReference type="PROSITE" id="PS50921">
    <property type="entry name" value="ANTAR"/>
    <property type="match status" value="1"/>
</dbReference>
<dbReference type="SMART" id="SM01012">
    <property type="entry name" value="ANTAR"/>
    <property type="match status" value="1"/>
</dbReference>
<dbReference type="RefSeq" id="WP_137970434.1">
    <property type="nucleotide sequence ID" value="NZ_BJHV01000001.1"/>
</dbReference>
<dbReference type="Gene3D" id="1.10.10.10">
    <property type="entry name" value="Winged helix-like DNA-binding domain superfamily/Winged helix DNA-binding domain"/>
    <property type="match status" value="1"/>
</dbReference>
<feature type="domain" description="ANTAR" evidence="1">
    <location>
        <begin position="1"/>
        <end position="49"/>
    </location>
</feature>
<dbReference type="Proteomes" id="UP000299290">
    <property type="component" value="Unassembled WGS sequence"/>
</dbReference>
<dbReference type="InterPro" id="IPR036388">
    <property type="entry name" value="WH-like_DNA-bd_sf"/>
</dbReference>
<accession>A0A4D4KSI5</accession>
<dbReference type="AlphaFoldDB" id="A0A4D4KSI5"/>
<name>A0A4D4KSI5_9ACTN</name>
<evidence type="ECO:0000313" key="2">
    <source>
        <dbReference type="EMBL" id="GDY48799.1"/>
    </source>
</evidence>
<keyword evidence="3" id="KW-1185">Reference proteome</keyword>
<organism evidence="2 3">
    <name type="scientific">Streptomyces antimycoticus</name>
    <dbReference type="NCBI Taxonomy" id="68175"/>
    <lineage>
        <taxon>Bacteria</taxon>
        <taxon>Bacillati</taxon>
        <taxon>Actinomycetota</taxon>
        <taxon>Actinomycetes</taxon>
        <taxon>Kitasatosporales</taxon>
        <taxon>Streptomycetaceae</taxon>
        <taxon>Streptomyces</taxon>
        <taxon>Streptomyces violaceusniger group</taxon>
    </lineage>
</organism>
<dbReference type="Pfam" id="PF03861">
    <property type="entry name" value="ANTAR"/>
    <property type="match status" value="1"/>
</dbReference>
<protein>
    <recommendedName>
        <fullName evidence="1">ANTAR domain-containing protein</fullName>
    </recommendedName>
</protein>
<dbReference type="InterPro" id="IPR005561">
    <property type="entry name" value="ANTAR"/>
</dbReference>
<gene>
    <name evidence="2" type="ORF">SANT12839_096810</name>
</gene>
<proteinExistence type="predicted"/>
<comment type="caution">
    <text evidence="2">The sequence shown here is derived from an EMBL/GenBank/DDBJ whole genome shotgun (WGS) entry which is preliminary data.</text>
</comment>
<sequence length="58" mass="6945">MRSRPDGLLEQLDILMKRRKISEDETFGLLRRVSQERDIKPRDIARQICERGDIDYRG</sequence>
<dbReference type="EMBL" id="BJHV01000001">
    <property type="protein sequence ID" value="GDY48799.1"/>
    <property type="molecule type" value="Genomic_DNA"/>
</dbReference>